<dbReference type="NCBIfam" id="NF004689">
    <property type="entry name" value="PRK06031.1"/>
    <property type="match status" value="1"/>
</dbReference>
<evidence type="ECO:0000259" key="1">
    <source>
        <dbReference type="Pfam" id="PF00156"/>
    </source>
</evidence>
<proteinExistence type="predicted"/>
<feature type="domain" description="Phosphoribosyltransferase" evidence="1">
    <location>
        <begin position="63"/>
        <end position="193"/>
    </location>
</feature>
<accession>A0AAJ6B1Y6</accession>
<dbReference type="PANTHER" id="PTHR43218:SF1">
    <property type="entry name" value="PHOSPHORIBOSYLTRANSFERASE"/>
    <property type="match status" value="1"/>
</dbReference>
<evidence type="ECO:0000313" key="2">
    <source>
        <dbReference type="EMBL" id="WEK06216.1"/>
    </source>
</evidence>
<dbReference type="Pfam" id="PF00156">
    <property type="entry name" value="Pribosyltran"/>
    <property type="match status" value="1"/>
</dbReference>
<sequence>MPLLPHQFWQTLDPAGTHDAPREGWSDSYPATLPNGRQLLLPIRVLPGDGQSAVASLIINQASFAVEDALSQGLADLLAPLEPEVIIGVPTLGLPLANNVARRLGHDRMVALGTSRKFWYRDELSAPMSSITSPNQQKTIFLDPRSLPLLEGRRVAVIDDVISSGTSMLAVMTLLTAAGITPVAIGAAMLQGTRWQDGLGAWRDRIVAPLASPRLSKTPSGHWLPEASE</sequence>
<dbReference type="SUPFAM" id="SSF53271">
    <property type="entry name" value="PRTase-like"/>
    <property type="match status" value="1"/>
</dbReference>
<dbReference type="AlphaFoldDB" id="A0AAJ6B1Y6"/>
<dbReference type="InterPro" id="IPR000836">
    <property type="entry name" value="PRTase_dom"/>
</dbReference>
<dbReference type="InterPro" id="IPR029057">
    <property type="entry name" value="PRTase-like"/>
</dbReference>
<reference evidence="2" key="1">
    <citation type="submission" date="2023-03" db="EMBL/GenBank/DDBJ databases">
        <title>Andean soil-derived lignocellulolytic bacterial consortium as a source of novel taxa and putative plastic-active enzymes.</title>
        <authorList>
            <person name="Diaz-Garcia L."/>
            <person name="Chuvochina M."/>
            <person name="Feuerriegel G."/>
            <person name="Bunk B."/>
            <person name="Sproer C."/>
            <person name="Streit W.R."/>
            <person name="Rodriguez L.M."/>
            <person name="Overmann J."/>
            <person name="Jimenez D.J."/>
        </authorList>
    </citation>
    <scope>NUCLEOTIDE SEQUENCE</scope>
    <source>
        <strain evidence="2">MAG 4196</strain>
    </source>
</reference>
<dbReference type="Proteomes" id="UP001217476">
    <property type="component" value="Chromosome"/>
</dbReference>
<keyword evidence="2" id="KW-0328">Glycosyltransferase</keyword>
<dbReference type="PANTHER" id="PTHR43218">
    <property type="entry name" value="PHOSPHORIBOSYLTRANSFERASE-RELATED"/>
    <property type="match status" value="1"/>
</dbReference>
<evidence type="ECO:0000313" key="3">
    <source>
        <dbReference type="Proteomes" id="UP001217476"/>
    </source>
</evidence>
<dbReference type="GO" id="GO:0016757">
    <property type="term" value="F:glycosyltransferase activity"/>
    <property type="evidence" value="ECO:0007669"/>
    <property type="project" value="UniProtKB-KW"/>
</dbReference>
<name>A0AAJ6B1Y6_9HYPH</name>
<organism evidence="2 3">
    <name type="scientific">Candidatus Devosia phytovorans</name>
    <dbReference type="NCBI Taxonomy" id="3121372"/>
    <lineage>
        <taxon>Bacteria</taxon>
        <taxon>Pseudomonadati</taxon>
        <taxon>Pseudomonadota</taxon>
        <taxon>Alphaproteobacteria</taxon>
        <taxon>Hyphomicrobiales</taxon>
        <taxon>Devosiaceae</taxon>
        <taxon>Devosia</taxon>
    </lineage>
</organism>
<protein>
    <submittedName>
        <fullName evidence="2">Phosphoribosyltransferase</fullName>
    </submittedName>
</protein>
<dbReference type="CDD" id="cd06223">
    <property type="entry name" value="PRTases_typeI"/>
    <property type="match status" value="1"/>
</dbReference>
<keyword evidence="2" id="KW-0808">Transferase</keyword>
<gene>
    <name evidence="2" type="ORF">P0Y65_08210</name>
</gene>
<dbReference type="Gene3D" id="3.40.50.2020">
    <property type="match status" value="1"/>
</dbReference>
<dbReference type="EMBL" id="CP119312">
    <property type="protein sequence ID" value="WEK06216.1"/>
    <property type="molecule type" value="Genomic_DNA"/>
</dbReference>